<evidence type="ECO:0000313" key="2">
    <source>
        <dbReference type="EMBL" id="GAA0967518.1"/>
    </source>
</evidence>
<dbReference type="EMBL" id="BAAAHH010000050">
    <property type="protein sequence ID" value="GAA0967518.1"/>
    <property type="molecule type" value="Genomic_DNA"/>
</dbReference>
<organism evidence="2 3">
    <name type="scientific">Actinocorallia libanotica</name>
    <dbReference type="NCBI Taxonomy" id="46162"/>
    <lineage>
        <taxon>Bacteria</taxon>
        <taxon>Bacillati</taxon>
        <taxon>Actinomycetota</taxon>
        <taxon>Actinomycetes</taxon>
        <taxon>Streptosporangiales</taxon>
        <taxon>Thermomonosporaceae</taxon>
        <taxon>Actinocorallia</taxon>
    </lineage>
</organism>
<gene>
    <name evidence="2" type="ORF">GCM10009550_71490</name>
</gene>
<feature type="transmembrane region" description="Helical" evidence="1">
    <location>
        <begin position="70"/>
        <end position="89"/>
    </location>
</feature>
<proteinExistence type="predicted"/>
<sequence>MCAALERLELARLLVVLPVERAAVVVVLLLVGQVLRIVGIVAVTFATLVGLVMGVSFVQHCALTRTVCGLSSVVVGRTALGVVVLIHAADAAALSAAGPGWGGAVWR</sequence>
<reference evidence="3" key="1">
    <citation type="journal article" date="2019" name="Int. J. Syst. Evol. Microbiol.">
        <title>The Global Catalogue of Microorganisms (GCM) 10K type strain sequencing project: providing services to taxonomists for standard genome sequencing and annotation.</title>
        <authorList>
            <consortium name="The Broad Institute Genomics Platform"/>
            <consortium name="The Broad Institute Genome Sequencing Center for Infectious Disease"/>
            <person name="Wu L."/>
            <person name="Ma J."/>
        </authorList>
    </citation>
    <scope>NUCLEOTIDE SEQUENCE [LARGE SCALE GENOMIC DNA]</scope>
    <source>
        <strain evidence="3">JCM 10696</strain>
    </source>
</reference>
<name>A0ABP4CEC9_9ACTN</name>
<evidence type="ECO:0000256" key="1">
    <source>
        <dbReference type="SAM" id="Phobius"/>
    </source>
</evidence>
<protein>
    <submittedName>
        <fullName evidence="2">Uncharacterized protein</fullName>
    </submittedName>
</protein>
<feature type="transmembrane region" description="Helical" evidence="1">
    <location>
        <begin position="37"/>
        <end position="58"/>
    </location>
</feature>
<dbReference type="Proteomes" id="UP001500665">
    <property type="component" value="Unassembled WGS sequence"/>
</dbReference>
<feature type="transmembrane region" description="Helical" evidence="1">
    <location>
        <begin position="12"/>
        <end position="31"/>
    </location>
</feature>
<dbReference type="RefSeq" id="WP_344246634.1">
    <property type="nucleotide sequence ID" value="NZ_BAAAHH010000050.1"/>
</dbReference>
<keyword evidence="3" id="KW-1185">Reference proteome</keyword>
<accession>A0ABP4CEC9</accession>
<keyword evidence="1" id="KW-1133">Transmembrane helix</keyword>
<comment type="caution">
    <text evidence="2">The sequence shown here is derived from an EMBL/GenBank/DDBJ whole genome shotgun (WGS) entry which is preliminary data.</text>
</comment>
<evidence type="ECO:0000313" key="3">
    <source>
        <dbReference type="Proteomes" id="UP001500665"/>
    </source>
</evidence>
<keyword evidence="1" id="KW-0812">Transmembrane</keyword>
<keyword evidence="1" id="KW-0472">Membrane</keyword>